<dbReference type="Proteomes" id="UP000294593">
    <property type="component" value="Unassembled WGS sequence"/>
</dbReference>
<comment type="similarity">
    <text evidence="1">Belongs to the methyltransferase superfamily. L-isoaspartyl/D-aspartyl protein methyltransferase family.</text>
</comment>
<dbReference type="CDD" id="cd02440">
    <property type="entry name" value="AdoMet_MTases"/>
    <property type="match status" value="1"/>
</dbReference>
<protein>
    <recommendedName>
        <fullName evidence="2">Protein-L-isoaspartate O-methyltransferase</fullName>
    </recommendedName>
    <alternativeName>
        <fullName evidence="3">Protein L-isoaspartyl methyltransferase</fullName>
    </alternativeName>
</protein>
<dbReference type="EMBL" id="SNXW01000011">
    <property type="protein sequence ID" value="TDP80701.1"/>
    <property type="molecule type" value="Genomic_DNA"/>
</dbReference>
<dbReference type="PROSITE" id="PS01279">
    <property type="entry name" value="PCMT"/>
    <property type="match status" value="1"/>
</dbReference>
<gene>
    <name evidence="4" type="ORF">EV672_11136</name>
</gene>
<proteinExistence type="inferred from homology"/>
<evidence type="ECO:0000256" key="1">
    <source>
        <dbReference type="ARBA" id="ARBA00005369"/>
    </source>
</evidence>
<dbReference type="Pfam" id="PF01135">
    <property type="entry name" value="PCMT"/>
    <property type="match status" value="1"/>
</dbReference>
<dbReference type="GO" id="GO:0005737">
    <property type="term" value="C:cytoplasm"/>
    <property type="evidence" value="ECO:0007669"/>
    <property type="project" value="TreeGrafter"/>
</dbReference>
<comment type="caution">
    <text evidence="4">The sequence shown here is derived from an EMBL/GenBank/DDBJ whole genome shotgun (WGS) entry which is preliminary data.</text>
</comment>
<dbReference type="PANTHER" id="PTHR11579:SF18">
    <property type="entry name" value="PROTEIN-L-ISOASPARTATE O-METHYLTRANSFERASE"/>
    <property type="match status" value="1"/>
</dbReference>
<keyword evidence="4" id="KW-0489">Methyltransferase</keyword>
<dbReference type="GO" id="GO:0032259">
    <property type="term" value="P:methylation"/>
    <property type="evidence" value="ECO:0007669"/>
    <property type="project" value="UniProtKB-KW"/>
</dbReference>
<dbReference type="Gene3D" id="3.40.50.150">
    <property type="entry name" value="Vaccinia Virus protein VP39"/>
    <property type="match status" value="1"/>
</dbReference>
<sequence>MNVEQARFNMIEQQIRPWDVLDTSVLGLLSAVRREDFVPAAHQAQAFMDLELPLGNGRSLLAPRVEARLVQDLNLSKRDTVLLVGAATGYVAALLAHKAQRVIGLESDAALAAVARNNLRKGGVNNAEIVQADGSQGFAAQAPFDAILLAGSVAQVPQTLLDQLKVGGRLLAIVGDEPVMQATLFTRVADGQLSRQALFDTVANRLSGFPEPSKFHF</sequence>
<dbReference type="GO" id="GO:0004719">
    <property type="term" value="F:protein-L-isoaspartate (D-aspartate) O-methyltransferase activity"/>
    <property type="evidence" value="ECO:0007669"/>
    <property type="project" value="InterPro"/>
</dbReference>
<dbReference type="InterPro" id="IPR000682">
    <property type="entry name" value="PCMT"/>
</dbReference>
<evidence type="ECO:0000313" key="4">
    <source>
        <dbReference type="EMBL" id="TDP80701.1"/>
    </source>
</evidence>
<evidence type="ECO:0000256" key="2">
    <source>
        <dbReference type="ARBA" id="ARBA00013346"/>
    </source>
</evidence>
<dbReference type="InterPro" id="IPR029063">
    <property type="entry name" value="SAM-dependent_MTases_sf"/>
</dbReference>
<evidence type="ECO:0000256" key="3">
    <source>
        <dbReference type="ARBA" id="ARBA00030757"/>
    </source>
</evidence>
<organism evidence="4 5">
    <name type="scientific">Aquabacterium commune</name>
    <dbReference type="NCBI Taxonomy" id="70586"/>
    <lineage>
        <taxon>Bacteria</taxon>
        <taxon>Pseudomonadati</taxon>
        <taxon>Pseudomonadota</taxon>
        <taxon>Betaproteobacteria</taxon>
        <taxon>Burkholderiales</taxon>
        <taxon>Aquabacterium</taxon>
    </lineage>
</organism>
<keyword evidence="5" id="KW-1185">Reference proteome</keyword>
<dbReference type="SUPFAM" id="SSF53335">
    <property type="entry name" value="S-adenosyl-L-methionine-dependent methyltransferases"/>
    <property type="match status" value="1"/>
</dbReference>
<dbReference type="AlphaFoldDB" id="A0A4R6R4A4"/>
<reference evidence="4 5" key="1">
    <citation type="submission" date="2019-03" db="EMBL/GenBank/DDBJ databases">
        <title>Genomic Encyclopedia of Type Strains, Phase IV (KMG-IV): sequencing the most valuable type-strain genomes for metagenomic binning, comparative biology and taxonomic classification.</title>
        <authorList>
            <person name="Goeker M."/>
        </authorList>
    </citation>
    <scope>NUCLEOTIDE SEQUENCE [LARGE SCALE GENOMIC DNA]</scope>
    <source>
        <strain evidence="4 5">DSM 11901</strain>
    </source>
</reference>
<keyword evidence="4" id="KW-0808">Transferase</keyword>
<accession>A0A4R6R4A4</accession>
<dbReference type="OrthoDB" id="9810066at2"/>
<dbReference type="RefSeq" id="WP_133610999.1">
    <property type="nucleotide sequence ID" value="NZ_SNXW01000011.1"/>
</dbReference>
<evidence type="ECO:0000313" key="5">
    <source>
        <dbReference type="Proteomes" id="UP000294593"/>
    </source>
</evidence>
<dbReference type="PANTHER" id="PTHR11579">
    <property type="entry name" value="PROTEIN-L-ISOASPARTATE O-METHYLTRANSFERASE"/>
    <property type="match status" value="1"/>
</dbReference>
<name>A0A4R6R4A4_9BURK</name>